<sequence>MTKTIRHEFFFAHPVEKVWTYLTTAELMSQWLMPNDFEPVVGHDFQFRTKPIPSLDIDGIMYCKVLEIVPFKKLTYSWKAGPGSGKISLDSLVEWTLSSDEKGTTIKLEHSGFREIEDFNIYNGMNDGWRQKLQKIDDLLNAVPHDAANA</sequence>
<accession>A0A561PUD2</accession>
<name>A0A561PUD2_9BACT</name>
<dbReference type="CDD" id="cd07814">
    <property type="entry name" value="SRPBCC_CalC_Aha1-like"/>
    <property type="match status" value="1"/>
</dbReference>
<dbReference type="InterPro" id="IPR013538">
    <property type="entry name" value="ASHA1/2-like_C"/>
</dbReference>
<protein>
    <submittedName>
        <fullName evidence="3">Uncharacterized protein YndB with AHSA1/START domain</fullName>
    </submittedName>
</protein>
<reference evidence="3 4" key="1">
    <citation type="submission" date="2019-06" db="EMBL/GenBank/DDBJ databases">
        <title>Sorghum-associated microbial communities from plants grown in Nebraska, USA.</title>
        <authorList>
            <person name="Schachtman D."/>
        </authorList>
    </citation>
    <scope>NUCLEOTIDE SEQUENCE [LARGE SCALE GENOMIC DNA]</scope>
    <source>
        <strain evidence="3 4">1209</strain>
    </source>
</reference>
<organism evidence="3 4">
    <name type="scientific">Chitinophaga polysaccharea</name>
    <dbReference type="NCBI Taxonomy" id="1293035"/>
    <lineage>
        <taxon>Bacteria</taxon>
        <taxon>Pseudomonadati</taxon>
        <taxon>Bacteroidota</taxon>
        <taxon>Chitinophagia</taxon>
        <taxon>Chitinophagales</taxon>
        <taxon>Chitinophagaceae</taxon>
        <taxon>Chitinophaga</taxon>
    </lineage>
</organism>
<dbReference type="Pfam" id="PF08327">
    <property type="entry name" value="AHSA1"/>
    <property type="match status" value="1"/>
</dbReference>
<evidence type="ECO:0000256" key="1">
    <source>
        <dbReference type="ARBA" id="ARBA00006817"/>
    </source>
</evidence>
<evidence type="ECO:0000259" key="2">
    <source>
        <dbReference type="Pfam" id="PF08327"/>
    </source>
</evidence>
<dbReference type="SUPFAM" id="SSF55961">
    <property type="entry name" value="Bet v1-like"/>
    <property type="match status" value="1"/>
</dbReference>
<dbReference type="EMBL" id="VIWO01000003">
    <property type="protein sequence ID" value="TWF41724.1"/>
    <property type="molecule type" value="Genomic_DNA"/>
</dbReference>
<gene>
    <name evidence="3" type="ORF">FHW36_103528</name>
</gene>
<evidence type="ECO:0000313" key="3">
    <source>
        <dbReference type="EMBL" id="TWF41724.1"/>
    </source>
</evidence>
<dbReference type="Gene3D" id="3.30.530.20">
    <property type="match status" value="1"/>
</dbReference>
<dbReference type="AlphaFoldDB" id="A0A561PUD2"/>
<keyword evidence="4" id="KW-1185">Reference proteome</keyword>
<comment type="similarity">
    <text evidence="1">Belongs to the AHA1 family.</text>
</comment>
<proteinExistence type="inferred from homology"/>
<dbReference type="OrthoDB" id="2355173at2"/>
<dbReference type="InterPro" id="IPR023393">
    <property type="entry name" value="START-like_dom_sf"/>
</dbReference>
<feature type="domain" description="Activator of Hsp90 ATPase homologue 1/2-like C-terminal" evidence="2">
    <location>
        <begin position="13"/>
        <end position="140"/>
    </location>
</feature>
<evidence type="ECO:0000313" key="4">
    <source>
        <dbReference type="Proteomes" id="UP000320811"/>
    </source>
</evidence>
<comment type="caution">
    <text evidence="3">The sequence shown here is derived from an EMBL/GenBank/DDBJ whole genome shotgun (WGS) entry which is preliminary data.</text>
</comment>
<dbReference type="Proteomes" id="UP000320811">
    <property type="component" value="Unassembled WGS sequence"/>
</dbReference>
<dbReference type="RefSeq" id="WP_145669980.1">
    <property type="nucleotide sequence ID" value="NZ_VIWO01000003.1"/>
</dbReference>